<dbReference type="OrthoDB" id="9782445at2"/>
<organism evidence="10 11">
    <name type="scientific">Spiribacter vilamensis</name>
    <dbReference type="NCBI Taxonomy" id="531306"/>
    <lineage>
        <taxon>Bacteria</taxon>
        <taxon>Pseudomonadati</taxon>
        <taxon>Pseudomonadota</taxon>
        <taxon>Gammaproteobacteria</taxon>
        <taxon>Chromatiales</taxon>
        <taxon>Ectothiorhodospiraceae</taxon>
        <taxon>Spiribacter</taxon>
    </lineage>
</organism>
<dbReference type="AlphaFoldDB" id="A0A4Q8D2Z0"/>
<feature type="domain" description="MmeI-like target recognition" evidence="7">
    <location>
        <begin position="629"/>
        <end position="828"/>
    </location>
</feature>
<dbReference type="PANTHER" id="PTHR33841">
    <property type="entry name" value="DNA METHYLTRANSFERASE YEEA-RELATED"/>
    <property type="match status" value="1"/>
</dbReference>
<keyword evidence="11" id="KW-1185">Reference proteome</keyword>
<evidence type="ECO:0000259" key="6">
    <source>
        <dbReference type="Pfam" id="PF20465"/>
    </source>
</evidence>
<comment type="catalytic activity">
    <reaction evidence="4">
        <text>a 2'-deoxyadenosine in DNA + S-adenosyl-L-methionine = an N(6)-methyl-2'-deoxyadenosine in DNA + S-adenosyl-L-homocysteine + H(+)</text>
        <dbReference type="Rhea" id="RHEA:15197"/>
        <dbReference type="Rhea" id="RHEA-COMP:12418"/>
        <dbReference type="Rhea" id="RHEA-COMP:12419"/>
        <dbReference type="ChEBI" id="CHEBI:15378"/>
        <dbReference type="ChEBI" id="CHEBI:57856"/>
        <dbReference type="ChEBI" id="CHEBI:59789"/>
        <dbReference type="ChEBI" id="CHEBI:90615"/>
        <dbReference type="ChEBI" id="CHEBI:90616"/>
        <dbReference type="EC" id="2.1.1.72"/>
    </reaction>
</comment>
<dbReference type="InterPro" id="IPR046820">
    <property type="entry name" value="MmeI_TRD"/>
</dbReference>
<keyword evidence="2 10" id="KW-0489">Methyltransferase</keyword>
<keyword evidence="3" id="KW-0808">Transferase</keyword>
<evidence type="ECO:0000313" key="11">
    <source>
        <dbReference type="Proteomes" id="UP000292298"/>
    </source>
</evidence>
<dbReference type="EC" id="2.1.1.72" evidence="1"/>
<dbReference type="SUPFAM" id="SSF53335">
    <property type="entry name" value="S-adenosyl-L-methionine-dependent methyltransferases"/>
    <property type="match status" value="1"/>
</dbReference>
<dbReference type="InterPro" id="IPR050953">
    <property type="entry name" value="N4_N6_ade-DNA_methylase"/>
</dbReference>
<dbReference type="GO" id="GO:0009007">
    <property type="term" value="F:site-specific DNA-methyltransferase (adenine-specific) activity"/>
    <property type="evidence" value="ECO:0007669"/>
    <property type="project" value="UniProtKB-EC"/>
</dbReference>
<evidence type="ECO:0000259" key="9">
    <source>
        <dbReference type="Pfam" id="PF20473"/>
    </source>
</evidence>
<accession>A0A4Q8D2Z0</accession>
<dbReference type="InterPro" id="IPR046818">
    <property type="entry name" value="MmeI_C"/>
</dbReference>
<comment type="caution">
    <text evidence="10">The sequence shown here is derived from an EMBL/GenBank/DDBJ whole genome shotgun (WGS) entry which is preliminary data.</text>
</comment>
<dbReference type="GO" id="GO:0032259">
    <property type="term" value="P:methylation"/>
    <property type="evidence" value="ECO:0007669"/>
    <property type="project" value="UniProtKB-KW"/>
</dbReference>
<dbReference type="InterPro" id="IPR046816">
    <property type="entry name" value="MmeI_Mtase"/>
</dbReference>
<evidence type="ECO:0000256" key="2">
    <source>
        <dbReference type="ARBA" id="ARBA00022603"/>
    </source>
</evidence>
<evidence type="ECO:0000259" key="8">
    <source>
        <dbReference type="Pfam" id="PF20467"/>
    </source>
</evidence>
<dbReference type="Pfam" id="PF20466">
    <property type="entry name" value="MmeI_TRD"/>
    <property type="match status" value="1"/>
</dbReference>
<reference evidence="10 11" key="1">
    <citation type="submission" date="2019-02" db="EMBL/GenBank/DDBJ databases">
        <title>Genomic Encyclopedia of Type Strains, Phase IV (KMG-IV): sequencing the most valuable type-strain genomes for metagenomic binning, comparative biology and taxonomic classification.</title>
        <authorList>
            <person name="Goeker M."/>
        </authorList>
    </citation>
    <scope>NUCLEOTIDE SEQUENCE [LARGE SCALE GENOMIC DNA]</scope>
    <source>
        <strain evidence="10 11">DSM 21056</strain>
    </source>
</reference>
<feature type="domain" description="MmeI-like N-terminal" evidence="5">
    <location>
        <begin position="10"/>
        <end position="172"/>
    </location>
</feature>
<proteinExistence type="predicted"/>
<sequence>MALNRGQLIEQFRHAVEQSATEAGREEFIYALLHALDRPKATITKLRNGDPTINVANRSNALAVRQSFYFERVNDGSDVHDVLDARIADPKVVAGRSDDPRVVIVTDFESITAWDVRKQERMEATFAELDRHYGFFLPIYGRGYEQVEDFRELEADVKAARKLGHLFDELREANPVETAADTHALNIFLTRLLFCFFAEDTRIFGDNQFSKLVADHTAKDGSDLSATIQGAFDMMDVRDGDPERAKAPKHLADFRYVNGGLFEERVPAPAVFTAKARRILLDCGGLNWREINPDIFGSMFQAVVEEEQRSSLGQHYTSVPNIMKVIAPLFLDTLRDDLEAARGSVKKLEALLTRLHHIKILDPACGSGNFLIIAYKELRRIEMDVLEALQSARGEQANGSIESIMVGSTGIRLSQFYGIEIDDFAHKVAMLSLWIAEHQANQAFEERFGSVTSPLPLKAGGNIVCDNALQRDWESVCPHERQDEVYLIGNPPFRGRGKRSEEQLSDMTHVFHNFKKFKELDLSGCWFFKGAHYIKNTDAQLSFVTTNSINQGIQVAILWPPILRFGVKIRFAYQGFKWSNSARDQAGVHVSVIGLTAKSDPVRRLFSSESGSLQEVRPSNISPYLLSAGNTVVADRRQPLTELKPMLLGSMAKDGGHLMITAEERSKLLNEEPNADRWVRRIVGAEEFLKGKQRWCLWLVGASAAELSSVPFIRQRVEGVREKRLTEKSTLNIAETPHLFAQIAHPEGDYILVPRVTSERRQYAPIGFFGSDVIATDLVYIIPLGTIYDFGILQTRMHMLWLQTVGGRLKSDFRYSNTLVYNTFPWPEPTAAQRESIEQRAQDVLDTRALYPAKTMSELYDPDKMPADLLAAHRALDLAVEQAYRSTLFRNDNERLEYLFKRYETLIAKEAQA</sequence>
<dbReference type="InterPro" id="IPR029063">
    <property type="entry name" value="SAM-dependent_MTases_sf"/>
</dbReference>
<feature type="domain" description="MmeI-like helicase spacer" evidence="6">
    <location>
        <begin position="183"/>
        <end position="262"/>
    </location>
</feature>
<dbReference type="InterPro" id="IPR046817">
    <property type="entry name" value="MmeI_N"/>
</dbReference>
<dbReference type="Proteomes" id="UP000292298">
    <property type="component" value="Unassembled WGS sequence"/>
</dbReference>
<dbReference type="EMBL" id="SHLI01000001">
    <property type="protein sequence ID" value="RZU99722.1"/>
    <property type="molecule type" value="Genomic_DNA"/>
</dbReference>
<name>A0A4Q8D2Z0_9GAMM</name>
<evidence type="ECO:0000259" key="7">
    <source>
        <dbReference type="Pfam" id="PF20466"/>
    </source>
</evidence>
<protein>
    <recommendedName>
        <fullName evidence="1">site-specific DNA-methyltransferase (adenine-specific)</fullName>
        <ecNumber evidence="1">2.1.1.72</ecNumber>
    </recommendedName>
</protein>
<evidence type="ECO:0000259" key="5">
    <source>
        <dbReference type="Pfam" id="PF20464"/>
    </source>
</evidence>
<evidence type="ECO:0000256" key="1">
    <source>
        <dbReference type="ARBA" id="ARBA00011900"/>
    </source>
</evidence>
<gene>
    <name evidence="10" type="ORF">EV698_2024</name>
</gene>
<dbReference type="RefSeq" id="WP_130503926.1">
    <property type="nucleotide sequence ID" value="NZ_SHLI01000001.1"/>
</dbReference>
<dbReference type="Pfam" id="PF20467">
    <property type="entry name" value="MmeI_C"/>
    <property type="match status" value="1"/>
</dbReference>
<dbReference type="Pfam" id="PF20465">
    <property type="entry name" value="MmeI_hel"/>
    <property type="match status" value="1"/>
</dbReference>
<feature type="domain" description="MmeI-like DNA-methyltransferase" evidence="9">
    <location>
        <begin position="339"/>
        <end position="606"/>
    </location>
</feature>
<evidence type="ECO:0000256" key="3">
    <source>
        <dbReference type="ARBA" id="ARBA00022679"/>
    </source>
</evidence>
<evidence type="ECO:0000256" key="4">
    <source>
        <dbReference type="ARBA" id="ARBA00047942"/>
    </source>
</evidence>
<dbReference type="Pfam" id="PF20473">
    <property type="entry name" value="MmeI_Mtase"/>
    <property type="match status" value="1"/>
</dbReference>
<dbReference type="InterPro" id="IPR046819">
    <property type="entry name" value="MmeI_hel"/>
</dbReference>
<dbReference type="Pfam" id="PF20464">
    <property type="entry name" value="MmeI_N"/>
    <property type="match status" value="1"/>
</dbReference>
<dbReference type="Gene3D" id="3.40.50.150">
    <property type="entry name" value="Vaccinia Virus protein VP39"/>
    <property type="match status" value="1"/>
</dbReference>
<evidence type="ECO:0000313" key="10">
    <source>
        <dbReference type="EMBL" id="RZU99722.1"/>
    </source>
</evidence>
<dbReference type="PANTHER" id="PTHR33841:SF1">
    <property type="entry name" value="DNA METHYLTRANSFERASE A"/>
    <property type="match status" value="1"/>
</dbReference>
<feature type="domain" description="MmeI-like C-terminal" evidence="8">
    <location>
        <begin position="832"/>
        <end position="907"/>
    </location>
</feature>